<keyword evidence="2" id="KW-1185">Reference proteome</keyword>
<dbReference type="PANTHER" id="PTHR35175">
    <property type="entry name" value="DUF1289 DOMAIN-CONTAINING PROTEIN"/>
    <property type="match status" value="1"/>
</dbReference>
<name>A0A6P1SYL5_9RHOB</name>
<organism evidence="1 2">
    <name type="scientific">Algicella marina</name>
    <dbReference type="NCBI Taxonomy" id="2683284"/>
    <lineage>
        <taxon>Bacteria</taxon>
        <taxon>Pseudomonadati</taxon>
        <taxon>Pseudomonadota</taxon>
        <taxon>Alphaproteobacteria</taxon>
        <taxon>Rhodobacterales</taxon>
        <taxon>Paracoccaceae</taxon>
        <taxon>Algicella</taxon>
    </lineage>
</organism>
<evidence type="ECO:0000313" key="2">
    <source>
        <dbReference type="Proteomes" id="UP000464495"/>
    </source>
</evidence>
<dbReference type="PANTHER" id="PTHR35175:SF2">
    <property type="entry name" value="DUF1289 DOMAIN-CONTAINING PROTEIN"/>
    <property type="match status" value="1"/>
</dbReference>
<evidence type="ECO:0000313" key="1">
    <source>
        <dbReference type="EMBL" id="QHQ34453.1"/>
    </source>
</evidence>
<dbReference type="EMBL" id="CP046620">
    <property type="protein sequence ID" value="QHQ34453.1"/>
    <property type="molecule type" value="Genomic_DNA"/>
</dbReference>
<gene>
    <name evidence="1" type="ORF">GO499_04265</name>
</gene>
<reference evidence="1 2" key="1">
    <citation type="submission" date="2019-12" db="EMBL/GenBank/DDBJ databases">
        <title>Complete genome sequence of Algicella marina strain 9Alg 56(T) isolated from the red alga Tichocarpus crinitus.</title>
        <authorList>
            <person name="Kim S.-G."/>
            <person name="Nedashkovskaya O.I."/>
        </authorList>
    </citation>
    <scope>NUCLEOTIDE SEQUENCE [LARGE SCALE GENOMIC DNA]</scope>
    <source>
        <strain evidence="1 2">9Alg 56</strain>
    </source>
</reference>
<dbReference type="RefSeq" id="WP_161861022.1">
    <property type="nucleotide sequence ID" value="NZ_CP046620.1"/>
</dbReference>
<proteinExistence type="predicted"/>
<accession>A0A6P1SYL5</accession>
<protein>
    <submittedName>
        <fullName evidence="1">DUF1289 domain-containing protein</fullName>
    </submittedName>
</protein>
<dbReference type="Proteomes" id="UP000464495">
    <property type="component" value="Chromosome"/>
</dbReference>
<dbReference type="KEGG" id="amaq:GO499_04265"/>
<dbReference type="AlphaFoldDB" id="A0A6P1SYL5"/>
<sequence length="76" mass="8701">MSDDIWRRERVISPCVKICVLHPDSQLCIGCLRSGEEIANWSQMSSEARAEIMAVLPERKPLLQSRRKGGRKGRHQ</sequence>
<dbReference type="InterPro" id="IPR010710">
    <property type="entry name" value="DUF1289"/>
</dbReference>
<dbReference type="Pfam" id="PF06945">
    <property type="entry name" value="DUF1289"/>
    <property type="match status" value="1"/>
</dbReference>